<sequence>MCDFVVLGGGGHARVIIQGLQSLGHQVCGYTALEDVGALRGVPYLGCDTLLADLKPQLPDHAALGIGKVVVDSLRSGLMDRLIRLGFQLPSLIMPHAVVHDDVILGDGSVILDGAVVVCGSRLGRACIINTHASVDHDCVIGDDVHIAPGSTLSGGVVVGNRCMIGTGARLIHGVRLCDDCLIGAGTTVVRNIDIPGTYVGTPARRVA</sequence>
<dbReference type="STRING" id="574349.SAMN05443545_10618"/>
<dbReference type="Gene3D" id="2.160.10.10">
    <property type="entry name" value="Hexapeptide repeat proteins"/>
    <property type="match status" value="1"/>
</dbReference>
<dbReference type="SUPFAM" id="SSF51161">
    <property type="entry name" value="Trimeric LpxA-like enzymes"/>
    <property type="match status" value="1"/>
</dbReference>
<proteinExistence type="inferred from homology"/>
<accession>A0A1H3CHS9</accession>
<dbReference type="PANTHER" id="PTHR43300:SF7">
    <property type="entry name" value="UDP-N-ACETYLBACILLOSAMINE N-ACETYLTRANSFERASE"/>
    <property type="match status" value="1"/>
</dbReference>
<dbReference type="RefSeq" id="WP_092570044.1">
    <property type="nucleotide sequence ID" value="NZ_BMXH01000010.1"/>
</dbReference>
<dbReference type="Proteomes" id="UP000198500">
    <property type="component" value="Unassembled WGS sequence"/>
</dbReference>
<dbReference type="Pfam" id="PF17836">
    <property type="entry name" value="PglD_N"/>
    <property type="match status" value="1"/>
</dbReference>
<dbReference type="InterPro" id="IPR050179">
    <property type="entry name" value="Trans_hexapeptide_repeat"/>
</dbReference>
<dbReference type="InterPro" id="IPR001451">
    <property type="entry name" value="Hexapep"/>
</dbReference>
<evidence type="ECO:0000259" key="4">
    <source>
        <dbReference type="Pfam" id="PF17836"/>
    </source>
</evidence>
<evidence type="ECO:0000256" key="3">
    <source>
        <dbReference type="PIRSR" id="PIRSR620019-2"/>
    </source>
</evidence>
<comment type="similarity">
    <text evidence="1">Belongs to the transferase hexapeptide repeat family.</text>
</comment>
<protein>
    <submittedName>
        <fullName evidence="5">Sugar O-acyltransferase, sialic acid O-acetyltransferase NeuD family</fullName>
    </submittedName>
</protein>
<feature type="binding site" evidence="3">
    <location>
        <position position="146"/>
    </location>
    <ligand>
        <name>acetyl-CoA</name>
        <dbReference type="ChEBI" id="CHEBI:57288"/>
    </ligand>
</feature>
<feature type="domain" description="PglD N-terminal" evidence="4">
    <location>
        <begin position="5"/>
        <end position="68"/>
    </location>
</feature>
<dbReference type="PANTHER" id="PTHR43300">
    <property type="entry name" value="ACETYLTRANSFERASE"/>
    <property type="match status" value="1"/>
</dbReference>
<evidence type="ECO:0000313" key="5">
    <source>
        <dbReference type="EMBL" id="SDX53707.1"/>
    </source>
</evidence>
<evidence type="ECO:0000256" key="1">
    <source>
        <dbReference type="ARBA" id="ARBA00007274"/>
    </source>
</evidence>
<dbReference type="Gene3D" id="3.40.50.20">
    <property type="match status" value="1"/>
</dbReference>
<gene>
    <name evidence="5" type="ORF">SAMN05443545_10618</name>
</gene>
<feature type="active site" description="Proton acceptor" evidence="2">
    <location>
        <position position="137"/>
    </location>
</feature>
<dbReference type="EMBL" id="FNNI01000006">
    <property type="protein sequence ID" value="SDX53707.1"/>
    <property type="molecule type" value="Genomic_DNA"/>
</dbReference>
<reference evidence="5 6" key="1">
    <citation type="submission" date="2016-10" db="EMBL/GenBank/DDBJ databases">
        <authorList>
            <person name="de Groot N.N."/>
        </authorList>
    </citation>
    <scope>NUCLEOTIDE SEQUENCE [LARGE SCALE GENOMIC DNA]</scope>
    <source>
        <strain evidence="5 6">DSM 19219</strain>
    </source>
</reference>
<name>A0A1H3CHS9_9GAMM</name>
<feature type="site" description="Increases basicity of active site His" evidence="2">
    <location>
        <position position="138"/>
    </location>
</feature>
<dbReference type="Pfam" id="PF00132">
    <property type="entry name" value="Hexapep"/>
    <property type="match status" value="2"/>
</dbReference>
<evidence type="ECO:0000256" key="2">
    <source>
        <dbReference type="PIRSR" id="PIRSR620019-1"/>
    </source>
</evidence>
<evidence type="ECO:0000313" key="6">
    <source>
        <dbReference type="Proteomes" id="UP000198500"/>
    </source>
</evidence>
<keyword evidence="5" id="KW-0808">Transferase</keyword>
<dbReference type="AlphaFoldDB" id="A0A1H3CHS9"/>
<dbReference type="NCBIfam" id="TIGR03570">
    <property type="entry name" value="NeuD_NnaD"/>
    <property type="match status" value="1"/>
</dbReference>
<organism evidence="5 6">
    <name type="scientific">Aidingimonas halophila</name>
    <dbReference type="NCBI Taxonomy" id="574349"/>
    <lineage>
        <taxon>Bacteria</taxon>
        <taxon>Pseudomonadati</taxon>
        <taxon>Pseudomonadota</taxon>
        <taxon>Gammaproteobacteria</taxon>
        <taxon>Oceanospirillales</taxon>
        <taxon>Halomonadaceae</taxon>
        <taxon>Aidingimonas</taxon>
    </lineage>
</organism>
<dbReference type="OrthoDB" id="9794407at2"/>
<keyword evidence="6" id="KW-1185">Reference proteome</keyword>
<dbReference type="GO" id="GO:0016746">
    <property type="term" value="F:acyltransferase activity"/>
    <property type="evidence" value="ECO:0007669"/>
    <property type="project" value="UniProtKB-KW"/>
</dbReference>
<dbReference type="InterPro" id="IPR041561">
    <property type="entry name" value="PglD_N"/>
</dbReference>
<dbReference type="InterPro" id="IPR011004">
    <property type="entry name" value="Trimer_LpxA-like_sf"/>
</dbReference>
<dbReference type="CDD" id="cd03360">
    <property type="entry name" value="LbH_AT_putative"/>
    <property type="match status" value="1"/>
</dbReference>
<keyword evidence="5" id="KW-0012">Acyltransferase</keyword>
<dbReference type="InterPro" id="IPR020019">
    <property type="entry name" value="AcTrfase_PglD-like"/>
</dbReference>